<name>A0A484HI02_9BACT</name>
<dbReference type="EMBL" id="CAACVI010000023">
    <property type="protein sequence ID" value="VEN74093.1"/>
    <property type="molecule type" value="Genomic_DNA"/>
</dbReference>
<proteinExistence type="predicted"/>
<reference evidence="1" key="1">
    <citation type="submission" date="2019-01" db="EMBL/GenBank/DDBJ databases">
        <authorList>
            <consortium name="Genoscope - CEA"/>
            <person name="William W."/>
        </authorList>
    </citation>
    <scope>NUCLEOTIDE SEQUENCE</scope>
    <source>
        <strain evidence="1">CR-1</strain>
    </source>
</reference>
<protein>
    <submittedName>
        <fullName evidence="1">Uncharacterized protein</fullName>
    </submittedName>
</protein>
<dbReference type="AlphaFoldDB" id="A0A484HI02"/>
<evidence type="ECO:0000313" key="1">
    <source>
        <dbReference type="EMBL" id="VEN74093.1"/>
    </source>
</evidence>
<organism evidence="1">
    <name type="scientific">uncultured Desulfobacteraceae bacterium</name>
    <dbReference type="NCBI Taxonomy" id="218296"/>
    <lineage>
        <taxon>Bacteria</taxon>
        <taxon>Pseudomonadati</taxon>
        <taxon>Thermodesulfobacteriota</taxon>
        <taxon>Desulfobacteria</taxon>
        <taxon>Desulfobacterales</taxon>
        <taxon>Desulfobacteraceae</taxon>
        <taxon>environmental samples</taxon>
    </lineage>
</organism>
<accession>A0A484HI02</accession>
<gene>
    <name evidence="1" type="ORF">EPICR_30023</name>
</gene>
<sequence>MKTLGLLFTGVFLGAVAYEVAQRSYPGKVEEIRDKIAEMVDKYKTTGTGNEEARE</sequence>